<dbReference type="InterPro" id="IPR036737">
    <property type="entry name" value="OmpA-like_sf"/>
</dbReference>
<feature type="compositionally biased region" description="Basic and acidic residues" evidence="6">
    <location>
        <begin position="365"/>
        <end position="381"/>
    </location>
</feature>
<keyword evidence="9" id="KW-1185">Reference proteome</keyword>
<reference evidence="8 9" key="1">
    <citation type="submission" date="2017-04" db="EMBL/GenBank/DDBJ databases">
        <title>A new member of the family Flavobacteriaceae isolated from ascidians.</title>
        <authorList>
            <person name="Chen L."/>
        </authorList>
    </citation>
    <scope>NUCLEOTIDE SEQUENCE [LARGE SCALE GENOMIC DNA]</scope>
    <source>
        <strain evidence="8 9">HQA918</strain>
    </source>
</reference>
<keyword evidence="2 4" id="KW-0472">Membrane</keyword>
<gene>
    <name evidence="8" type="ORF">B7P33_18335</name>
</gene>
<organism evidence="8 9">
    <name type="scientific">Sediminicola luteus</name>
    <dbReference type="NCBI Taxonomy" id="319238"/>
    <lineage>
        <taxon>Bacteria</taxon>
        <taxon>Pseudomonadati</taxon>
        <taxon>Bacteroidota</taxon>
        <taxon>Flavobacteriia</taxon>
        <taxon>Flavobacteriales</taxon>
        <taxon>Flavobacteriaceae</taxon>
        <taxon>Sediminicola</taxon>
    </lineage>
</organism>
<dbReference type="InterPro" id="IPR050330">
    <property type="entry name" value="Bact_OuterMem_StrucFunc"/>
</dbReference>
<evidence type="ECO:0000313" key="8">
    <source>
        <dbReference type="EMBL" id="PCE62685.1"/>
    </source>
</evidence>
<feature type="coiled-coil region" evidence="5">
    <location>
        <begin position="218"/>
        <end position="277"/>
    </location>
</feature>
<accession>A0A2A4G4N5</accession>
<sequence length="393" mass="44650">MMKPTFYSTLLGLFFTSILFAQEMGPDLVLTPRDSIVKSAWVFGIGLNAVDDSGDDFDELLSFNNQWNIVPFPSRLNFGRIFANGFTVEAIATYNKYKEGKEIDQVFLTEDINYYGLDSRVTYSLNKLWGGSKWFDPYLGGGVGYTDANNVGRGTWNGVFGFRFWFSDRFGVDINSMGKWAMNRDKATNHLQHGVSGLYRFGINKGLTRKGEEKLAMIREFEAEQKRVNDSIAAVKQAEEEARLLAEELAKKEAERLAAQEAARKEAERKAAIEKEIRDYGNIYFAFNSSYLNNDSKVILDKVAGFMERNPSVKLRITSHTDARGAESYNQWLSDRRVTRTVDYLIDKGVSEGRLESQGLGESHLANECDDHTSCPEEKHKENRRSEFLVIEL</sequence>
<evidence type="ECO:0000313" key="9">
    <source>
        <dbReference type="Proteomes" id="UP000219559"/>
    </source>
</evidence>
<keyword evidence="3" id="KW-0998">Cell outer membrane</keyword>
<name>A0A2A4G4N5_9FLAO</name>
<dbReference type="InterPro" id="IPR006665">
    <property type="entry name" value="OmpA-like"/>
</dbReference>
<evidence type="ECO:0000256" key="5">
    <source>
        <dbReference type="SAM" id="Coils"/>
    </source>
</evidence>
<dbReference type="PROSITE" id="PS51123">
    <property type="entry name" value="OMPA_2"/>
    <property type="match status" value="1"/>
</dbReference>
<dbReference type="Gene3D" id="2.40.160.20">
    <property type="match status" value="1"/>
</dbReference>
<dbReference type="GO" id="GO:0009279">
    <property type="term" value="C:cell outer membrane"/>
    <property type="evidence" value="ECO:0007669"/>
    <property type="project" value="UniProtKB-SubCell"/>
</dbReference>
<evidence type="ECO:0000256" key="2">
    <source>
        <dbReference type="ARBA" id="ARBA00023136"/>
    </source>
</evidence>
<dbReference type="SUPFAM" id="SSF103088">
    <property type="entry name" value="OmpA-like"/>
    <property type="match status" value="1"/>
</dbReference>
<evidence type="ECO:0000256" key="6">
    <source>
        <dbReference type="SAM" id="MobiDB-lite"/>
    </source>
</evidence>
<protein>
    <recommendedName>
        <fullName evidence="7">OmpA-like domain-containing protein</fullName>
    </recommendedName>
</protein>
<dbReference type="OrthoDB" id="9782229at2"/>
<dbReference type="Gene3D" id="3.30.1330.60">
    <property type="entry name" value="OmpA-like domain"/>
    <property type="match status" value="1"/>
</dbReference>
<evidence type="ECO:0000256" key="3">
    <source>
        <dbReference type="ARBA" id="ARBA00023237"/>
    </source>
</evidence>
<comment type="caution">
    <text evidence="8">The sequence shown here is derived from an EMBL/GenBank/DDBJ whole genome shotgun (WGS) entry which is preliminary data.</text>
</comment>
<comment type="subcellular location">
    <subcellularLocation>
        <location evidence="1">Cell outer membrane</location>
    </subcellularLocation>
</comment>
<keyword evidence="5" id="KW-0175">Coiled coil</keyword>
<dbReference type="InterPro" id="IPR006664">
    <property type="entry name" value="OMP_bac"/>
</dbReference>
<feature type="region of interest" description="Disordered" evidence="6">
    <location>
        <begin position="362"/>
        <end position="381"/>
    </location>
</feature>
<evidence type="ECO:0000256" key="4">
    <source>
        <dbReference type="PROSITE-ProRule" id="PRU00473"/>
    </source>
</evidence>
<dbReference type="Proteomes" id="UP000219559">
    <property type="component" value="Unassembled WGS sequence"/>
</dbReference>
<dbReference type="PANTHER" id="PTHR30329">
    <property type="entry name" value="STATOR ELEMENT OF FLAGELLAR MOTOR COMPLEX"/>
    <property type="match status" value="1"/>
</dbReference>
<evidence type="ECO:0000259" key="7">
    <source>
        <dbReference type="PROSITE" id="PS51123"/>
    </source>
</evidence>
<proteinExistence type="predicted"/>
<dbReference type="PRINTS" id="PR01021">
    <property type="entry name" value="OMPADOMAIN"/>
</dbReference>
<dbReference type="EMBL" id="NBWU01000008">
    <property type="protein sequence ID" value="PCE62685.1"/>
    <property type="molecule type" value="Genomic_DNA"/>
</dbReference>
<evidence type="ECO:0000256" key="1">
    <source>
        <dbReference type="ARBA" id="ARBA00004442"/>
    </source>
</evidence>
<dbReference type="Pfam" id="PF00691">
    <property type="entry name" value="OmpA"/>
    <property type="match status" value="1"/>
</dbReference>
<dbReference type="AlphaFoldDB" id="A0A2A4G4N5"/>
<dbReference type="CDD" id="cd07185">
    <property type="entry name" value="OmpA_C-like"/>
    <property type="match status" value="1"/>
</dbReference>
<dbReference type="PANTHER" id="PTHR30329:SF21">
    <property type="entry name" value="LIPOPROTEIN YIAD-RELATED"/>
    <property type="match status" value="1"/>
</dbReference>
<feature type="domain" description="OmpA-like" evidence="7">
    <location>
        <begin position="272"/>
        <end position="393"/>
    </location>
</feature>